<dbReference type="Proteomes" id="UP000708208">
    <property type="component" value="Unassembled WGS sequence"/>
</dbReference>
<gene>
    <name evidence="1" type="ORF">AFUS01_LOCUS36640</name>
</gene>
<proteinExistence type="predicted"/>
<sequence>MAVGATTDLPDIGVLVHPASVRTDETNFVKSPMYLMPSMDEPDM</sequence>
<dbReference type="EMBL" id="CAJVCH010540384">
    <property type="protein sequence ID" value="CAG7826593.1"/>
    <property type="molecule type" value="Genomic_DNA"/>
</dbReference>
<evidence type="ECO:0000313" key="1">
    <source>
        <dbReference type="EMBL" id="CAG7826593.1"/>
    </source>
</evidence>
<reference evidence="1" key="1">
    <citation type="submission" date="2021-06" db="EMBL/GenBank/DDBJ databases">
        <authorList>
            <person name="Hodson N. C."/>
            <person name="Mongue J. A."/>
            <person name="Jaron S. K."/>
        </authorList>
    </citation>
    <scope>NUCLEOTIDE SEQUENCE</scope>
</reference>
<keyword evidence="2" id="KW-1185">Reference proteome</keyword>
<feature type="non-terminal residue" evidence="1">
    <location>
        <position position="44"/>
    </location>
</feature>
<dbReference type="AlphaFoldDB" id="A0A8J2L7G6"/>
<evidence type="ECO:0000313" key="2">
    <source>
        <dbReference type="Proteomes" id="UP000708208"/>
    </source>
</evidence>
<comment type="caution">
    <text evidence="1">The sequence shown here is derived from an EMBL/GenBank/DDBJ whole genome shotgun (WGS) entry which is preliminary data.</text>
</comment>
<accession>A0A8J2L7G6</accession>
<protein>
    <submittedName>
        <fullName evidence="1">Uncharacterized protein</fullName>
    </submittedName>
</protein>
<name>A0A8J2L7G6_9HEXA</name>
<organism evidence="1 2">
    <name type="scientific">Allacma fusca</name>
    <dbReference type="NCBI Taxonomy" id="39272"/>
    <lineage>
        <taxon>Eukaryota</taxon>
        <taxon>Metazoa</taxon>
        <taxon>Ecdysozoa</taxon>
        <taxon>Arthropoda</taxon>
        <taxon>Hexapoda</taxon>
        <taxon>Collembola</taxon>
        <taxon>Symphypleona</taxon>
        <taxon>Sminthuridae</taxon>
        <taxon>Allacma</taxon>
    </lineage>
</organism>